<dbReference type="Proteomes" id="UP001151760">
    <property type="component" value="Unassembled WGS sequence"/>
</dbReference>
<name>A0ABQ5DXK1_9ASTR</name>
<evidence type="ECO:0000313" key="2">
    <source>
        <dbReference type="EMBL" id="GJT41819.1"/>
    </source>
</evidence>
<gene>
    <name evidence="2" type="ORF">Tco_0941684</name>
</gene>
<reference evidence="2" key="1">
    <citation type="journal article" date="2022" name="Int. J. Mol. Sci.">
        <title>Draft Genome of Tanacetum Coccineum: Genomic Comparison of Closely Related Tanacetum-Family Plants.</title>
        <authorList>
            <person name="Yamashiro T."/>
            <person name="Shiraishi A."/>
            <person name="Nakayama K."/>
            <person name="Satake H."/>
        </authorList>
    </citation>
    <scope>NUCLEOTIDE SEQUENCE</scope>
</reference>
<sequence length="240" mass="27279">MMTYLKHVGGKKHADLKKKNFEEIQVLYKEVKRSDKNFMAIGSTEDEKQIKEMNEEAKDPKKKISKKTVIKETSKEEDTTMVPAEQEVIEHGINTIPEKESNEFIKLSVEDLVPIPSEFEDTSESDSDCDLPLCDDFSPINISKEKSVTFSNPLFDSNDDFTSSDDESLSDEDVLEENVKTYLNPLFKFDGEYISSAVNPHFDEVLENIESKDSYVSNFDESGLLVTPLSDADEDECFDP</sequence>
<keyword evidence="3" id="KW-1185">Reference proteome</keyword>
<comment type="caution">
    <text evidence="2">The sequence shown here is derived from an EMBL/GenBank/DDBJ whole genome shotgun (WGS) entry which is preliminary data.</text>
</comment>
<dbReference type="EMBL" id="BQNB010015592">
    <property type="protein sequence ID" value="GJT41819.1"/>
    <property type="molecule type" value="Genomic_DNA"/>
</dbReference>
<feature type="compositionally biased region" description="Basic and acidic residues" evidence="1">
    <location>
        <begin position="69"/>
        <end position="78"/>
    </location>
</feature>
<feature type="region of interest" description="Disordered" evidence="1">
    <location>
        <begin position="53"/>
        <end position="80"/>
    </location>
</feature>
<accession>A0ABQ5DXK1</accession>
<reference evidence="2" key="2">
    <citation type="submission" date="2022-01" db="EMBL/GenBank/DDBJ databases">
        <authorList>
            <person name="Yamashiro T."/>
            <person name="Shiraishi A."/>
            <person name="Satake H."/>
            <person name="Nakayama K."/>
        </authorList>
    </citation>
    <scope>NUCLEOTIDE SEQUENCE</scope>
</reference>
<proteinExistence type="predicted"/>
<evidence type="ECO:0000256" key="1">
    <source>
        <dbReference type="SAM" id="MobiDB-lite"/>
    </source>
</evidence>
<evidence type="ECO:0000313" key="3">
    <source>
        <dbReference type="Proteomes" id="UP001151760"/>
    </source>
</evidence>
<organism evidence="2 3">
    <name type="scientific">Tanacetum coccineum</name>
    <dbReference type="NCBI Taxonomy" id="301880"/>
    <lineage>
        <taxon>Eukaryota</taxon>
        <taxon>Viridiplantae</taxon>
        <taxon>Streptophyta</taxon>
        <taxon>Embryophyta</taxon>
        <taxon>Tracheophyta</taxon>
        <taxon>Spermatophyta</taxon>
        <taxon>Magnoliopsida</taxon>
        <taxon>eudicotyledons</taxon>
        <taxon>Gunneridae</taxon>
        <taxon>Pentapetalae</taxon>
        <taxon>asterids</taxon>
        <taxon>campanulids</taxon>
        <taxon>Asterales</taxon>
        <taxon>Asteraceae</taxon>
        <taxon>Asteroideae</taxon>
        <taxon>Anthemideae</taxon>
        <taxon>Anthemidinae</taxon>
        <taxon>Tanacetum</taxon>
    </lineage>
</organism>
<protein>
    <submittedName>
        <fullName evidence="2">Uncharacterized protein</fullName>
    </submittedName>
</protein>